<evidence type="ECO:0000313" key="2">
    <source>
        <dbReference type="EMBL" id="OLU42024.1"/>
    </source>
</evidence>
<keyword evidence="3" id="KW-1185">Reference proteome</keyword>
<feature type="chain" id="PRO_5038872495" evidence="1">
    <location>
        <begin position="19"/>
        <end position="110"/>
    </location>
</feature>
<dbReference type="EMBL" id="MPJW01000068">
    <property type="protein sequence ID" value="OLU42024.1"/>
    <property type="molecule type" value="Genomic_DNA"/>
</dbReference>
<evidence type="ECO:0000313" key="3">
    <source>
        <dbReference type="Proteomes" id="UP000186341"/>
    </source>
</evidence>
<name>A0A1U7NIC4_9FIRM</name>
<accession>A0A1U7NIC4</accession>
<dbReference type="GeneID" id="82202061"/>
<dbReference type="Proteomes" id="UP000186341">
    <property type="component" value="Unassembled WGS sequence"/>
</dbReference>
<proteinExistence type="predicted"/>
<dbReference type="AlphaFoldDB" id="A0A1U7NIC4"/>
<feature type="signal peptide" evidence="1">
    <location>
        <begin position="1"/>
        <end position="18"/>
    </location>
</feature>
<dbReference type="RefSeq" id="WP_075818008.1">
    <property type="nucleotide sequence ID" value="NZ_CAOUMU010000033.1"/>
</dbReference>
<organism evidence="2 3">
    <name type="scientific">Ileibacterium valens</name>
    <dbReference type="NCBI Taxonomy" id="1862668"/>
    <lineage>
        <taxon>Bacteria</taxon>
        <taxon>Bacillati</taxon>
        <taxon>Bacillota</taxon>
        <taxon>Erysipelotrichia</taxon>
        <taxon>Erysipelotrichales</taxon>
        <taxon>Erysipelotrichaceae</taxon>
        <taxon>Ileibacterium</taxon>
    </lineage>
</organism>
<comment type="caution">
    <text evidence="2">The sequence shown here is derived from an EMBL/GenBank/DDBJ whole genome shotgun (WGS) entry which is preliminary data.</text>
</comment>
<sequence length="110" mass="12442">MLLVLCFLLWSMSLSVSKSWLDSMSGTLNRQDDLTVTFQLENCDSVDVIENKLNEFSETYHNEQNIQKTINGSIYGTLIEIEASNTPLSILQIGLCTPNEPLSIPLRSMW</sequence>
<evidence type="ECO:0000256" key="1">
    <source>
        <dbReference type="SAM" id="SignalP"/>
    </source>
</evidence>
<protein>
    <submittedName>
        <fullName evidence="2">Uncharacterized protein</fullName>
    </submittedName>
</protein>
<gene>
    <name evidence="2" type="ORF">BO222_02265</name>
</gene>
<reference evidence="2 3" key="1">
    <citation type="submission" date="2016-11" db="EMBL/GenBank/DDBJ databases">
        <title>Description of two novel members of the family Erysipelotrichaceae: Ileibacterium lipovorans gen. nov., sp. nov. and Dubosiella newyorkensis, gen. nov., sp. nov.</title>
        <authorList>
            <person name="Cox L.M."/>
            <person name="Sohn J."/>
            <person name="Tyrrell K.L."/>
            <person name="Citron D.M."/>
            <person name="Lawson P.A."/>
            <person name="Patel N.B."/>
            <person name="Iizumi T."/>
            <person name="Perez-Perez G.I."/>
            <person name="Goldstein E.J."/>
            <person name="Blaser M.J."/>
        </authorList>
    </citation>
    <scope>NUCLEOTIDE SEQUENCE [LARGE SCALE GENOMIC DNA]</scope>
    <source>
        <strain evidence="2 3">NYU-BL-A3</strain>
    </source>
</reference>
<keyword evidence="1" id="KW-0732">Signal</keyword>